<comment type="caution">
    <text evidence="1">The sequence shown here is derived from an EMBL/GenBank/DDBJ whole genome shotgun (WGS) entry which is preliminary data.</text>
</comment>
<dbReference type="EMBL" id="JYDT01000167">
    <property type="protein sequence ID" value="KRY82612.1"/>
    <property type="molecule type" value="Genomic_DNA"/>
</dbReference>
<evidence type="ECO:0000313" key="1">
    <source>
        <dbReference type="EMBL" id="KRY82612.1"/>
    </source>
</evidence>
<protein>
    <submittedName>
        <fullName evidence="1">Uncharacterized protein</fullName>
    </submittedName>
</protein>
<name>A0A0V1F918_TRIPS</name>
<sequence>MFELVNNISNTSNIVHGNRSSLDEVLQFLVMVTIVLNLVESKCNPRRQQCQPQRQRLSQRQRAFAQRSERLTFRYLVLFISAKWMSANLLSWRRDDNASSSLRDVTPMFVGKYNNFLAGN</sequence>
<reference evidence="1 2" key="1">
    <citation type="submission" date="2015-01" db="EMBL/GenBank/DDBJ databases">
        <title>Evolution of Trichinella species and genotypes.</title>
        <authorList>
            <person name="Korhonen P.K."/>
            <person name="Edoardo P."/>
            <person name="Giuseppe L.R."/>
            <person name="Gasser R.B."/>
        </authorList>
    </citation>
    <scope>NUCLEOTIDE SEQUENCE [LARGE SCALE GENOMIC DNA]</scope>
    <source>
        <strain evidence="1">ISS470</strain>
    </source>
</reference>
<evidence type="ECO:0000313" key="2">
    <source>
        <dbReference type="Proteomes" id="UP000054995"/>
    </source>
</evidence>
<organism evidence="1 2">
    <name type="scientific">Trichinella pseudospiralis</name>
    <name type="common">Parasitic roundworm</name>
    <dbReference type="NCBI Taxonomy" id="6337"/>
    <lineage>
        <taxon>Eukaryota</taxon>
        <taxon>Metazoa</taxon>
        <taxon>Ecdysozoa</taxon>
        <taxon>Nematoda</taxon>
        <taxon>Enoplea</taxon>
        <taxon>Dorylaimia</taxon>
        <taxon>Trichinellida</taxon>
        <taxon>Trichinellidae</taxon>
        <taxon>Trichinella</taxon>
    </lineage>
</organism>
<keyword evidence="2" id="KW-1185">Reference proteome</keyword>
<gene>
    <name evidence="1" type="ORF">T4D_15901</name>
</gene>
<accession>A0A0V1F918</accession>
<dbReference type="OrthoDB" id="10425497at2759"/>
<proteinExistence type="predicted"/>
<dbReference type="Proteomes" id="UP000054995">
    <property type="component" value="Unassembled WGS sequence"/>
</dbReference>